<evidence type="ECO:0000313" key="3">
    <source>
        <dbReference type="Proteomes" id="UP000008281"/>
    </source>
</evidence>
<dbReference type="HOGENOM" id="CLU_829595_0_0_1"/>
<dbReference type="OrthoDB" id="5875272at2759"/>
<protein>
    <submittedName>
        <fullName evidence="2">Uncharacterized protein</fullName>
    </submittedName>
</protein>
<keyword evidence="3" id="KW-1185">Reference proteome</keyword>
<dbReference type="AlphaFoldDB" id="E3NKP5"/>
<dbReference type="eggNOG" id="ENOG502TJ9C">
    <property type="taxonomic scope" value="Eukaryota"/>
</dbReference>
<dbReference type="Proteomes" id="UP000008281">
    <property type="component" value="Unassembled WGS sequence"/>
</dbReference>
<evidence type="ECO:0000313" key="2">
    <source>
        <dbReference type="EMBL" id="EFP02668.1"/>
    </source>
</evidence>
<dbReference type="PANTHER" id="PTHR22670">
    <property type="entry name" value="BTB DOMAIN-CONTAINING PROTEIN-RELATED-RELATED"/>
    <property type="match status" value="1"/>
</dbReference>
<dbReference type="FunCoup" id="E3NKP5">
    <property type="interactions" value="424"/>
</dbReference>
<dbReference type="EMBL" id="DS268820">
    <property type="protein sequence ID" value="EFP02668.1"/>
    <property type="molecule type" value="Genomic_DNA"/>
</dbReference>
<sequence length="335" mass="38731">MSFSDPEDPRSQRIFLIRHLNDATKSCLKLSYQSSFRPTYTIFPYLDETSQNAADKLAEDVYRNKKDFLDNITVLGLVALVSTNSDLYFKVPVVNLAIKWLLLNPLPDETLHSVLSSINIHCIPFPKLARVRIAIYLYLKTPELYTYFDINFAAPGVVFIRRKSGIPNDSEEYNDQEKMWIYKAINSITDGYVNPSYPQGTRRNDPDGVKPKSGKLKYTEQFADVAKELENPIFKWDFENKGTAYVHKEPVVQDPLTAPHPMEFAPPRRGFVEYYSPKKEENKVEEKRIEKSPPKSPQQLAFVPPVVQNESVRKARIRVQMLDWYPIDETKHTYG</sequence>
<accession>E3NKP5</accession>
<organism evidence="3">
    <name type="scientific">Caenorhabditis remanei</name>
    <name type="common">Caenorhabditis vulgaris</name>
    <dbReference type="NCBI Taxonomy" id="31234"/>
    <lineage>
        <taxon>Eukaryota</taxon>
        <taxon>Metazoa</taxon>
        <taxon>Ecdysozoa</taxon>
        <taxon>Nematoda</taxon>
        <taxon>Chromadorea</taxon>
        <taxon>Rhabditida</taxon>
        <taxon>Rhabditina</taxon>
        <taxon>Rhabditomorpha</taxon>
        <taxon>Rhabditoidea</taxon>
        <taxon>Rhabditidae</taxon>
        <taxon>Peloderinae</taxon>
        <taxon>Caenorhabditis</taxon>
    </lineage>
</organism>
<dbReference type="InParanoid" id="E3NKP5"/>
<gene>
    <name evidence="2" type="ORF">CRE_06183</name>
</gene>
<evidence type="ECO:0000256" key="1">
    <source>
        <dbReference type="SAM" id="MobiDB-lite"/>
    </source>
</evidence>
<reference evidence="2" key="1">
    <citation type="submission" date="2007-07" db="EMBL/GenBank/DDBJ databases">
        <title>PCAP assembly of the Caenorhabditis remanei genome.</title>
        <authorList>
            <consortium name="The Caenorhabditis remanei Sequencing Consortium"/>
            <person name="Wilson R.K."/>
        </authorList>
    </citation>
    <scope>NUCLEOTIDE SEQUENCE [LARGE SCALE GENOMIC DNA]</scope>
    <source>
        <strain evidence="2">PB4641</strain>
    </source>
</reference>
<dbReference type="PANTHER" id="PTHR22670:SF8">
    <property type="entry name" value="BTB DOMAIN-CONTAINING PROTEIN-RELATED"/>
    <property type="match status" value="1"/>
</dbReference>
<name>E3NKP5_CAERE</name>
<proteinExistence type="predicted"/>
<feature type="region of interest" description="Disordered" evidence="1">
    <location>
        <begin position="194"/>
        <end position="214"/>
    </location>
</feature>